<evidence type="ECO:0000256" key="1">
    <source>
        <dbReference type="SAM" id="MobiDB-lite"/>
    </source>
</evidence>
<protein>
    <submittedName>
        <fullName evidence="3">tRNA pseudouridine synthase B</fullName>
    </submittedName>
</protein>
<keyword evidence="4" id="KW-1185">Reference proteome</keyword>
<keyword evidence="2" id="KW-1133">Transmembrane helix</keyword>
<comment type="caution">
    <text evidence="3">The sequence shown here is derived from an EMBL/GenBank/DDBJ whole genome shotgun (WGS) entry which is preliminary data.</text>
</comment>
<sequence length="92" mass="9933">MFVQTQIGIKSSPPARGEKDNSFSVSAPLLHLVVERLNVKTSKDVFVSLTLCFKKVNSASVGYCGLFCFLSSNVLLCLCTSASIVVKPVIHL</sequence>
<name>A0AAD9C0D5_DISEL</name>
<evidence type="ECO:0000256" key="2">
    <source>
        <dbReference type="SAM" id="Phobius"/>
    </source>
</evidence>
<feature type="region of interest" description="Disordered" evidence="1">
    <location>
        <begin position="1"/>
        <end position="22"/>
    </location>
</feature>
<evidence type="ECO:0000313" key="4">
    <source>
        <dbReference type="Proteomes" id="UP001228049"/>
    </source>
</evidence>
<gene>
    <name evidence="3" type="ORF">KUDE01_019115</name>
</gene>
<dbReference type="Proteomes" id="UP001228049">
    <property type="component" value="Unassembled WGS sequence"/>
</dbReference>
<accession>A0AAD9C0D5</accession>
<reference evidence="3" key="1">
    <citation type="submission" date="2023-04" db="EMBL/GenBank/DDBJ databases">
        <title>Chromosome-level genome of Chaenocephalus aceratus.</title>
        <authorList>
            <person name="Park H."/>
        </authorList>
    </citation>
    <scope>NUCLEOTIDE SEQUENCE</scope>
    <source>
        <strain evidence="3">DE</strain>
        <tissue evidence="3">Muscle</tissue>
    </source>
</reference>
<proteinExistence type="predicted"/>
<keyword evidence="2" id="KW-0472">Membrane</keyword>
<dbReference type="EMBL" id="JASDAP010000011">
    <property type="protein sequence ID" value="KAK1893652.1"/>
    <property type="molecule type" value="Genomic_DNA"/>
</dbReference>
<evidence type="ECO:0000313" key="3">
    <source>
        <dbReference type="EMBL" id="KAK1893652.1"/>
    </source>
</evidence>
<keyword evidence="2" id="KW-0812">Transmembrane</keyword>
<dbReference type="AlphaFoldDB" id="A0AAD9C0D5"/>
<organism evidence="3 4">
    <name type="scientific">Dissostichus eleginoides</name>
    <name type="common">Patagonian toothfish</name>
    <name type="synonym">Dissostichus amissus</name>
    <dbReference type="NCBI Taxonomy" id="100907"/>
    <lineage>
        <taxon>Eukaryota</taxon>
        <taxon>Metazoa</taxon>
        <taxon>Chordata</taxon>
        <taxon>Craniata</taxon>
        <taxon>Vertebrata</taxon>
        <taxon>Euteleostomi</taxon>
        <taxon>Actinopterygii</taxon>
        <taxon>Neopterygii</taxon>
        <taxon>Teleostei</taxon>
        <taxon>Neoteleostei</taxon>
        <taxon>Acanthomorphata</taxon>
        <taxon>Eupercaria</taxon>
        <taxon>Perciformes</taxon>
        <taxon>Notothenioidei</taxon>
        <taxon>Nototheniidae</taxon>
        <taxon>Dissostichus</taxon>
    </lineage>
</organism>
<feature type="transmembrane region" description="Helical" evidence="2">
    <location>
        <begin position="63"/>
        <end position="86"/>
    </location>
</feature>